<feature type="domain" description="FecR N-terminal" evidence="3">
    <location>
        <begin position="17"/>
        <end position="57"/>
    </location>
</feature>
<keyword evidence="1" id="KW-1133">Transmembrane helix</keyword>
<protein>
    <submittedName>
        <fullName evidence="4">FecR family protein</fullName>
    </submittedName>
</protein>
<dbReference type="EMBL" id="JBHSJF010000003">
    <property type="protein sequence ID" value="MFC5067146.1"/>
    <property type="molecule type" value="Genomic_DNA"/>
</dbReference>
<accession>A0ABV9YZ77</accession>
<dbReference type="Pfam" id="PF04773">
    <property type="entry name" value="FecR"/>
    <property type="match status" value="1"/>
</dbReference>
<dbReference type="RefSeq" id="WP_114957536.1">
    <property type="nucleotide sequence ID" value="NZ_JBHSJF010000003.1"/>
</dbReference>
<dbReference type="PANTHER" id="PTHR30273">
    <property type="entry name" value="PERIPLASMIC SIGNAL SENSOR AND SIGMA FACTOR ACTIVATOR FECR-RELATED"/>
    <property type="match status" value="1"/>
</dbReference>
<dbReference type="Gene3D" id="2.60.120.1440">
    <property type="match status" value="1"/>
</dbReference>
<evidence type="ECO:0000313" key="4">
    <source>
        <dbReference type="EMBL" id="MFC5067146.1"/>
    </source>
</evidence>
<evidence type="ECO:0000313" key="5">
    <source>
        <dbReference type="Proteomes" id="UP001595796"/>
    </source>
</evidence>
<dbReference type="InterPro" id="IPR012373">
    <property type="entry name" value="Ferrdict_sens_TM"/>
</dbReference>
<dbReference type="Proteomes" id="UP001595796">
    <property type="component" value="Unassembled WGS sequence"/>
</dbReference>
<reference evidence="5" key="1">
    <citation type="journal article" date="2019" name="Int. J. Syst. Evol. Microbiol.">
        <title>The Global Catalogue of Microorganisms (GCM) 10K type strain sequencing project: providing services to taxonomists for standard genome sequencing and annotation.</title>
        <authorList>
            <consortium name="The Broad Institute Genomics Platform"/>
            <consortium name="The Broad Institute Genome Sequencing Center for Infectious Disease"/>
            <person name="Wu L."/>
            <person name="Ma J."/>
        </authorList>
    </citation>
    <scope>NUCLEOTIDE SEQUENCE [LARGE SCALE GENOMIC DNA]</scope>
    <source>
        <strain evidence="5">CGMCC 1.16444</strain>
    </source>
</reference>
<keyword evidence="1" id="KW-0472">Membrane</keyword>
<organism evidence="4 5">
    <name type="scientific">Flaviflagellibacter deserti</name>
    <dbReference type="NCBI Taxonomy" id="2267266"/>
    <lineage>
        <taxon>Bacteria</taxon>
        <taxon>Pseudomonadati</taxon>
        <taxon>Pseudomonadota</taxon>
        <taxon>Alphaproteobacteria</taxon>
        <taxon>Hyphomicrobiales</taxon>
        <taxon>Flaviflagellibacter</taxon>
    </lineage>
</organism>
<gene>
    <name evidence="4" type="ORF">ACFPFW_03845</name>
</gene>
<comment type="caution">
    <text evidence="4">The sequence shown here is derived from an EMBL/GenBank/DDBJ whole genome shotgun (WGS) entry which is preliminary data.</text>
</comment>
<evidence type="ECO:0000259" key="3">
    <source>
        <dbReference type="Pfam" id="PF16220"/>
    </source>
</evidence>
<evidence type="ECO:0000259" key="2">
    <source>
        <dbReference type="Pfam" id="PF04773"/>
    </source>
</evidence>
<dbReference type="InterPro" id="IPR032623">
    <property type="entry name" value="FecR_N"/>
</dbReference>
<evidence type="ECO:0000256" key="1">
    <source>
        <dbReference type="SAM" id="Phobius"/>
    </source>
</evidence>
<dbReference type="PIRSF" id="PIRSF018266">
    <property type="entry name" value="FecR"/>
    <property type="match status" value="1"/>
</dbReference>
<dbReference type="InterPro" id="IPR006860">
    <property type="entry name" value="FecR"/>
</dbReference>
<dbReference type="Pfam" id="PF16220">
    <property type="entry name" value="DUF4880"/>
    <property type="match status" value="1"/>
</dbReference>
<feature type="domain" description="FecR protein" evidence="2">
    <location>
        <begin position="119"/>
        <end position="208"/>
    </location>
</feature>
<proteinExistence type="predicted"/>
<name>A0ABV9YZ77_9HYPH</name>
<keyword evidence="5" id="KW-1185">Reference proteome</keyword>
<keyword evidence="1" id="KW-0812">Transmembrane</keyword>
<feature type="transmembrane region" description="Helical" evidence="1">
    <location>
        <begin position="90"/>
        <end position="107"/>
    </location>
</feature>
<sequence length="323" mass="34549">MAPALGNSDAAERAAHEAIVWFVRLDKKTAGHEDREAFEAWLAADPAHAEAMREIRDLWSDLDGSAARLGADGWHRIPEIRSSGGRTWRLAMAAGFLIAVLAGAMLWRDSGLIDRAFADYATRPGEHREFQLADGTQVYLDGDTAITRAFGSDHRHLTLLRGRVWLDVAKDPDRPFVVHAGGIETRVLGTAFGVDREAADVAVDHGTVAVSAGSGAEQVRLTGGQRVALSGNRLGVPTTIDPKVALAWRRGLIVLDSAPLGDVADQLARMAPGRVLIPDGDLRSLPLSGVFSASDPDAVLEAMRTALGLKTLSVPGFATIVYR</sequence>
<dbReference type="PANTHER" id="PTHR30273:SF2">
    <property type="entry name" value="PROTEIN FECR"/>
    <property type="match status" value="1"/>
</dbReference>